<feature type="domain" description="EamA" evidence="7">
    <location>
        <begin position="160"/>
        <end position="297"/>
    </location>
</feature>
<dbReference type="InterPro" id="IPR037185">
    <property type="entry name" value="EmrE-like"/>
</dbReference>
<evidence type="ECO:0000256" key="2">
    <source>
        <dbReference type="ARBA" id="ARBA00007362"/>
    </source>
</evidence>
<organism evidence="8">
    <name type="scientific">Micromonospora echinospora</name>
    <name type="common">Micromonospora purpurea</name>
    <dbReference type="NCBI Taxonomy" id="1877"/>
    <lineage>
        <taxon>Bacteria</taxon>
        <taxon>Bacillati</taxon>
        <taxon>Actinomycetota</taxon>
        <taxon>Actinomycetes</taxon>
        <taxon>Micromonosporales</taxon>
        <taxon>Micromonosporaceae</taxon>
        <taxon>Micromonospora</taxon>
    </lineage>
</organism>
<keyword evidence="3 6" id="KW-0812">Transmembrane</keyword>
<name>Q2MG44_MICEC</name>
<feature type="transmembrane region" description="Helical" evidence="6">
    <location>
        <begin position="43"/>
        <end position="64"/>
    </location>
</feature>
<evidence type="ECO:0000259" key="7">
    <source>
        <dbReference type="Pfam" id="PF00892"/>
    </source>
</evidence>
<feature type="transmembrane region" description="Helical" evidence="6">
    <location>
        <begin position="12"/>
        <end position="37"/>
    </location>
</feature>
<evidence type="ECO:0000256" key="4">
    <source>
        <dbReference type="ARBA" id="ARBA00022989"/>
    </source>
</evidence>
<feature type="transmembrane region" description="Helical" evidence="6">
    <location>
        <begin position="76"/>
        <end position="96"/>
    </location>
</feature>
<feature type="transmembrane region" description="Helical" evidence="6">
    <location>
        <begin position="221"/>
        <end position="244"/>
    </location>
</feature>
<comment type="similarity">
    <text evidence="2">Belongs to the EamA transporter family.</text>
</comment>
<keyword evidence="4 6" id="KW-1133">Transmembrane helix</keyword>
<dbReference type="EMBL" id="AJ628149">
    <property type="protein sequence ID" value="CAG38675.1"/>
    <property type="molecule type" value="Genomic_DNA"/>
</dbReference>
<proteinExistence type="inferred from homology"/>
<accession>Q2MG44</accession>
<evidence type="ECO:0000256" key="3">
    <source>
        <dbReference type="ARBA" id="ARBA00022692"/>
    </source>
</evidence>
<evidence type="ECO:0000313" key="8">
    <source>
        <dbReference type="EMBL" id="CAG38675.1"/>
    </source>
</evidence>
<comment type="subcellular location">
    <subcellularLocation>
        <location evidence="1">Membrane</location>
        <topology evidence="1">Multi-pass membrane protein</topology>
    </subcellularLocation>
</comment>
<feature type="transmembrane region" description="Helical" evidence="6">
    <location>
        <begin position="282"/>
        <end position="302"/>
    </location>
</feature>
<evidence type="ECO:0000256" key="5">
    <source>
        <dbReference type="ARBA" id="ARBA00023136"/>
    </source>
</evidence>
<sequence>MTPDSTPDRAPLRSWLPGFVLLAAIWGSSFLFIKIGIRELHPLYVTLGRVATGALTLLVVLAVLRDRLPRDRRLWLHLTVVAAFGVALPFTLFGYGEQRIPSMLAGIWNATTPLVVLPLAVLVFRTERLTTRRAVGLGLGFAGVLVVLGVWQGVGGATFTGQLMCFGAAACYGMAIPYQKRFVAGRAESGLALSAAQLLLATVQLAVVAPLVAGAPPAPTALSWDVVASVLALGALGTGLAFVINMHNIRLVGASAASTVTYLIPVFAVLIGAVALDETPTWHQPVGALVVLLGVAVSQGLLRWPRRATTTAAAPAVPTVASRN</sequence>
<dbReference type="AlphaFoldDB" id="Q2MG44"/>
<feature type="transmembrane region" description="Helical" evidence="6">
    <location>
        <begin position="251"/>
        <end position="276"/>
    </location>
</feature>
<keyword evidence="5 6" id="KW-0472">Membrane</keyword>
<dbReference type="InterPro" id="IPR050638">
    <property type="entry name" value="AA-Vitamin_Transporters"/>
</dbReference>
<feature type="transmembrane region" description="Helical" evidence="6">
    <location>
        <begin position="102"/>
        <end position="122"/>
    </location>
</feature>
<dbReference type="PANTHER" id="PTHR32322:SF9">
    <property type="entry name" value="AMINO-ACID METABOLITE EFFLUX PUMP-RELATED"/>
    <property type="match status" value="1"/>
</dbReference>
<dbReference type="Pfam" id="PF00892">
    <property type="entry name" value="EamA"/>
    <property type="match status" value="2"/>
</dbReference>
<dbReference type="GO" id="GO:0016020">
    <property type="term" value="C:membrane"/>
    <property type="evidence" value="ECO:0007669"/>
    <property type="project" value="UniProtKB-SubCell"/>
</dbReference>
<dbReference type="SUPFAM" id="SSF103481">
    <property type="entry name" value="Multidrug resistance efflux transporter EmrE"/>
    <property type="match status" value="2"/>
</dbReference>
<feature type="transmembrane region" description="Helical" evidence="6">
    <location>
        <begin position="190"/>
        <end position="215"/>
    </location>
</feature>
<reference evidence="8" key="1">
    <citation type="submission" date="2004-02" db="EMBL/GenBank/DDBJ databases">
        <title>Cloning and sequencing of the gentamicin biosynthetic gene cluster from Micromonospora echinospora DSM 43036.</title>
        <authorList>
            <person name="Aboshanab K.M.A."/>
            <person name="Schmidt-Beissner H."/>
            <person name="Wehmeier U.F."/>
            <person name="Welzel K."/>
            <person name="Vente A."/>
            <person name="Piepersberg W."/>
        </authorList>
    </citation>
    <scope>NUCLEOTIDE SEQUENCE</scope>
    <source>
        <strain evidence="8">DSM 43036</strain>
    </source>
</reference>
<dbReference type="PANTHER" id="PTHR32322">
    <property type="entry name" value="INNER MEMBRANE TRANSPORTER"/>
    <property type="match status" value="1"/>
</dbReference>
<feature type="domain" description="EamA" evidence="7">
    <location>
        <begin position="18"/>
        <end position="148"/>
    </location>
</feature>
<feature type="transmembrane region" description="Helical" evidence="6">
    <location>
        <begin position="159"/>
        <end position="178"/>
    </location>
</feature>
<evidence type="ECO:0000256" key="1">
    <source>
        <dbReference type="ARBA" id="ARBA00004141"/>
    </source>
</evidence>
<dbReference type="InterPro" id="IPR000620">
    <property type="entry name" value="EamA_dom"/>
</dbReference>
<evidence type="ECO:0000256" key="6">
    <source>
        <dbReference type="SAM" id="Phobius"/>
    </source>
</evidence>
<protein>
    <submittedName>
        <fullName evidence="8">Putative integral membrane protein</fullName>
    </submittedName>
</protein>
<feature type="transmembrane region" description="Helical" evidence="6">
    <location>
        <begin position="134"/>
        <end position="153"/>
    </location>
</feature>